<protein>
    <submittedName>
        <fullName evidence="1">Uncharacterized protein</fullName>
    </submittedName>
</protein>
<proteinExistence type="predicted"/>
<dbReference type="EMBL" id="GGEC01093134">
    <property type="protein sequence ID" value="MBX73618.1"/>
    <property type="molecule type" value="Transcribed_RNA"/>
</dbReference>
<evidence type="ECO:0000313" key="1">
    <source>
        <dbReference type="EMBL" id="MBX73618.1"/>
    </source>
</evidence>
<organism evidence="1">
    <name type="scientific">Rhizophora mucronata</name>
    <name type="common">Asiatic mangrove</name>
    <dbReference type="NCBI Taxonomy" id="61149"/>
    <lineage>
        <taxon>Eukaryota</taxon>
        <taxon>Viridiplantae</taxon>
        <taxon>Streptophyta</taxon>
        <taxon>Embryophyta</taxon>
        <taxon>Tracheophyta</taxon>
        <taxon>Spermatophyta</taxon>
        <taxon>Magnoliopsida</taxon>
        <taxon>eudicotyledons</taxon>
        <taxon>Gunneridae</taxon>
        <taxon>Pentapetalae</taxon>
        <taxon>rosids</taxon>
        <taxon>fabids</taxon>
        <taxon>Malpighiales</taxon>
        <taxon>Rhizophoraceae</taxon>
        <taxon>Rhizophora</taxon>
    </lineage>
</organism>
<reference evidence="1" key="1">
    <citation type="submission" date="2018-02" db="EMBL/GenBank/DDBJ databases">
        <title>Rhizophora mucronata_Transcriptome.</title>
        <authorList>
            <person name="Meera S.P."/>
            <person name="Sreeshan A."/>
            <person name="Augustine A."/>
        </authorList>
    </citation>
    <scope>NUCLEOTIDE SEQUENCE</scope>
    <source>
        <tissue evidence="1">Leaf</tissue>
    </source>
</reference>
<accession>A0A2P2R325</accession>
<sequence length="12" mass="1418">MIQNCTKNKIQP</sequence>
<name>A0A2P2R325_RHIMU</name>